<keyword evidence="3" id="KW-1185">Reference proteome</keyword>
<feature type="domain" description="C-type lectin" evidence="1">
    <location>
        <begin position="27"/>
        <end position="146"/>
    </location>
</feature>
<gene>
    <name evidence="2" type="ORF">MCOR_7676</name>
</gene>
<protein>
    <recommendedName>
        <fullName evidence="1">C-type lectin domain-containing protein</fullName>
    </recommendedName>
</protein>
<evidence type="ECO:0000313" key="2">
    <source>
        <dbReference type="EMBL" id="CAC5367951.1"/>
    </source>
</evidence>
<sequence>MDIMGISIGNQDSDSGRCKADFFYYRYLDLCFKFGPAINSTDANVAAVCSEPDEELVRVVSEERQSYIVTITADIYLVYNNAICIQGTSMINPSHQWTFNDGTIMPYSKWGINQPKANGTFIRMFRVYNYKWYSIVDGNMCSYICEYKYNEGTQM</sequence>
<dbReference type="InterPro" id="IPR016187">
    <property type="entry name" value="CTDL_fold"/>
</dbReference>
<dbReference type="Gene3D" id="3.10.100.10">
    <property type="entry name" value="Mannose-Binding Protein A, subunit A"/>
    <property type="match status" value="1"/>
</dbReference>
<dbReference type="EMBL" id="CACVKT020001419">
    <property type="protein sequence ID" value="CAC5367951.1"/>
    <property type="molecule type" value="Genomic_DNA"/>
</dbReference>
<reference evidence="2 3" key="1">
    <citation type="submission" date="2020-06" db="EMBL/GenBank/DDBJ databases">
        <authorList>
            <person name="Li R."/>
            <person name="Bekaert M."/>
        </authorList>
    </citation>
    <scope>NUCLEOTIDE SEQUENCE [LARGE SCALE GENOMIC DNA]</scope>
    <source>
        <strain evidence="3">wild</strain>
    </source>
</reference>
<dbReference type="InterPro" id="IPR001304">
    <property type="entry name" value="C-type_lectin-like"/>
</dbReference>
<dbReference type="OrthoDB" id="6119292at2759"/>
<dbReference type="AlphaFoldDB" id="A0A6J8AHA3"/>
<proteinExistence type="predicted"/>
<name>A0A6J8AHA3_MYTCO</name>
<organism evidence="2 3">
    <name type="scientific">Mytilus coruscus</name>
    <name type="common">Sea mussel</name>
    <dbReference type="NCBI Taxonomy" id="42192"/>
    <lineage>
        <taxon>Eukaryota</taxon>
        <taxon>Metazoa</taxon>
        <taxon>Spiralia</taxon>
        <taxon>Lophotrochozoa</taxon>
        <taxon>Mollusca</taxon>
        <taxon>Bivalvia</taxon>
        <taxon>Autobranchia</taxon>
        <taxon>Pteriomorphia</taxon>
        <taxon>Mytilida</taxon>
        <taxon>Mytiloidea</taxon>
        <taxon>Mytilidae</taxon>
        <taxon>Mytilinae</taxon>
        <taxon>Mytilus</taxon>
    </lineage>
</organism>
<dbReference type="PROSITE" id="PS50041">
    <property type="entry name" value="C_TYPE_LECTIN_2"/>
    <property type="match status" value="1"/>
</dbReference>
<accession>A0A6J8AHA3</accession>
<evidence type="ECO:0000259" key="1">
    <source>
        <dbReference type="PROSITE" id="PS50041"/>
    </source>
</evidence>
<evidence type="ECO:0000313" key="3">
    <source>
        <dbReference type="Proteomes" id="UP000507470"/>
    </source>
</evidence>
<dbReference type="Proteomes" id="UP000507470">
    <property type="component" value="Unassembled WGS sequence"/>
</dbReference>
<dbReference type="CDD" id="cd00037">
    <property type="entry name" value="CLECT"/>
    <property type="match status" value="1"/>
</dbReference>
<dbReference type="SUPFAM" id="SSF56436">
    <property type="entry name" value="C-type lectin-like"/>
    <property type="match status" value="1"/>
</dbReference>
<dbReference type="InterPro" id="IPR016186">
    <property type="entry name" value="C-type_lectin-like/link_sf"/>
</dbReference>